<keyword evidence="1" id="KW-1133">Transmembrane helix</keyword>
<reference evidence="2 3" key="1">
    <citation type="submission" date="2020-02" db="EMBL/GenBank/DDBJ databases">
        <authorList>
            <person name="Ma Q."/>
            <person name="Huang Y."/>
            <person name="Song X."/>
            <person name="Pei D."/>
        </authorList>
    </citation>
    <scope>NUCLEOTIDE SEQUENCE [LARGE SCALE GENOMIC DNA]</scope>
    <source>
        <strain evidence="2">Sxm20200214</strain>
        <tissue evidence="2">Leaf</tissue>
    </source>
</reference>
<evidence type="ECO:0000256" key="1">
    <source>
        <dbReference type="SAM" id="Phobius"/>
    </source>
</evidence>
<keyword evidence="1" id="KW-0812">Transmembrane</keyword>
<feature type="transmembrane region" description="Helical" evidence="1">
    <location>
        <begin position="48"/>
        <end position="67"/>
    </location>
</feature>
<gene>
    <name evidence="2" type="ORF">Bca52824_091231</name>
</gene>
<keyword evidence="1" id="KW-0472">Membrane</keyword>
<name>A0A8X7TFD7_BRACI</name>
<comment type="caution">
    <text evidence="2">The sequence shown here is derived from an EMBL/GenBank/DDBJ whole genome shotgun (WGS) entry which is preliminary data.</text>
</comment>
<sequence length="101" mass="10907">MGSELGMIMDSLIQDVAFWPWVIVGGLLALVIGGFIHPRSTRAIVIRAATPALKIVFAIVWTFMYNIPVARALGTILTCVSGIAILAGVPSLIDWIVKLFQ</sequence>
<accession>A0A8X7TFD7</accession>
<proteinExistence type="predicted"/>
<feature type="transmembrane region" description="Helical" evidence="1">
    <location>
        <begin position="73"/>
        <end position="97"/>
    </location>
</feature>
<keyword evidence="3" id="KW-1185">Reference proteome</keyword>
<dbReference type="AlphaFoldDB" id="A0A8X7TFD7"/>
<evidence type="ECO:0000313" key="2">
    <source>
        <dbReference type="EMBL" id="KAG2240000.1"/>
    </source>
</evidence>
<protein>
    <submittedName>
        <fullName evidence="2">Uncharacterized protein</fullName>
    </submittedName>
</protein>
<organism evidence="2 3">
    <name type="scientific">Brassica carinata</name>
    <name type="common">Ethiopian mustard</name>
    <name type="synonym">Abyssinian cabbage</name>
    <dbReference type="NCBI Taxonomy" id="52824"/>
    <lineage>
        <taxon>Eukaryota</taxon>
        <taxon>Viridiplantae</taxon>
        <taxon>Streptophyta</taxon>
        <taxon>Embryophyta</taxon>
        <taxon>Tracheophyta</taxon>
        <taxon>Spermatophyta</taxon>
        <taxon>Magnoliopsida</taxon>
        <taxon>eudicotyledons</taxon>
        <taxon>Gunneridae</taxon>
        <taxon>Pentapetalae</taxon>
        <taxon>rosids</taxon>
        <taxon>malvids</taxon>
        <taxon>Brassicales</taxon>
        <taxon>Brassicaceae</taxon>
        <taxon>Brassiceae</taxon>
        <taxon>Brassica</taxon>
    </lineage>
</organism>
<dbReference type="EMBL" id="JAAMPC010001588">
    <property type="protein sequence ID" value="KAG2240000.1"/>
    <property type="molecule type" value="Genomic_DNA"/>
</dbReference>
<dbReference type="Proteomes" id="UP000886595">
    <property type="component" value="Unassembled WGS sequence"/>
</dbReference>
<evidence type="ECO:0000313" key="3">
    <source>
        <dbReference type="Proteomes" id="UP000886595"/>
    </source>
</evidence>
<feature type="transmembrane region" description="Helical" evidence="1">
    <location>
        <begin position="16"/>
        <end position="36"/>
    </location>
</feature>